<accession>F2CE70</accession>
<dbReference type="AlphaFoldDB" id="F2CE70"/>
<dbReference type="EMBL" id="AFBE01000009">
    <property type="protein sequence ID" value="EGF18858.1"/>
    <property type="molecule type" value="Genomic_DNA"/>
</dbReference>
<dbReference type="Proteomes" id="UP000004826">
    <property type="component" value="Unassembled WGS sequence"/>
</dbReference>
<gene>
    <name evidence="1" type="ORF">HMPREF9391_1247</name>
</gene>
<evidence type="ECO:0000313" key="2">
    <source>
        <dbReference type="Proteomes" id="UP000004826"/>
    </source>
</evidence>
<name>F2CE70_STRSA</name>
<comment type="caution">
    <text evidence="1">The sequence shown here is derived from an EMBL/GenBank/DDBJ whole genome shotgun (WGS) entry which is preliminary data.</text>
</comment>
<dbReference type="HOGENOM" id="CLU_3205994_0_0_9"/>
<evidence type="ECO:0000313" key="1">
    <source>
        <dbReference type="EMBL" id="EGF18858.1"/>
    </source>
</evidence>
<reference evidence="1 2" key="1">
    <citation type="submission" date="2011-02" db="EMBL/GenBank/DDBJ databases">
        <authorList>
            <person name="Muzny D."/>
            <person name="Qin X."/>
            <person name="Deng J."/>
            <person name="Jiang H."/>
            <person name="Liu Y."/>
            <person name="Qu J."/>
            <person name="Song X.-Z."/>
            <person name="Zhang L."/>
            <person name="Thornton R."/>
            <person name="Coyle M."/>
            <person name="Francisco L."/>
            <person name="Jackson L."/>
            <person name="Javaid M."/>
            <person name="Korchina V."/>
            <person name="Kovar C."/>
            <person name="Mata R."/>
            <person name="Mathew T."/>
            <person name="Ngo R."/>
            <person name="Nguyen L."/>
            <person name="Nguyen N."/>
            <person name="Okwuonu G."/>
            <person name="Ongeri F."/>
            <person name="Pham C."/>
            <person name="Simmons D."/>
            <person name="Wilczek-Boney K."/>
            <person name="Hale W."/>
            <person name="Jakkamsetti A."/>
            <person name="Pham P."/>
            <person name="Ruth R."/>
            <person name="San Lucas F."/>
            <person name="Warren J."/>
            <person name="Zhang J."/>
            <person name="Zhao Z."/>
            <person name="Zhou C."/>
            <person name="Zhu D."/>
            <person name="Lee S."/>
            <person name="Bess C."/>
            <person name="Blankenburg K."/>
            <person name="Forbes L."/>
            <person name="Fu Q."/>
            <person name="Gubbala S."/>
            <person name="Hirani K."/>
            <person name="Jayaseelan J.C."/>
            <person name="Lara F."/>
            <person name="Munidasa M."/>
            <person name="Palculict T."/>
            <person name="Patil S."/>
            <person name="Pu L.-L."/>
            <person name="Saada N."/>
            <person name="Tang L."/>
            <person name="Weissenberger G."/>
            <person name="Zhu Y."/>
            <person name="Hemphill L."/>
            <person name="Shang Y."/>
            <person name="Youmans B."/>
            <person name="Ayvaz T."/>
            <person name="Ross M."/>
            <person name="Santibanez J."/>
            <person name="Aqrawi P."/>
            <person name="Gross S."/>
            <person name="Joshi V."/>
            <person name="Fowler G."/>
            <person name="Nazareth L."/>
            <person name="Reid J."/>
            <person name="Worley K."/>
            <person name="Petrosino J."/>
            <person name="Highlander S."/>
            <person name="Gibbs R."/>
        </authorList>
    </citation>
    <scope>NUCLEOTIDE SEQUENCE [LARGE SCALE GENOMIC DNA]</scope>
    <source>
        <strain evidence="1 2">SK408</strain>
    </source>
</reference>
<sequence length="45" mass="5275">MSKKYSFRFCYSFISVIHEPQIIQVYFCISKEASFEKASVFKLSG</sequence>
<proteinExistence type="predicted"/>
<protein>
    <submittedName>
        <fullName evidence="1">NapC/NirT family cytochrome c</fullName>
    </submittedName>
</protein>
<organism evidence="1 2">
    <name type="scientific">Streptococcus sanguinis SK408</name>
    <dbReference type="NCBI Taxonomy" id="888818"/>
    <lineage>
        <taxon>Bacteria</taxon>
        <taxon>Bacillati</taxon>
        <taxon>Bacillota</taxon>
        <taxon>Bacilli</taxon>
        <taxon>Lactobacillales</taxon>
        <taxon>Streptococcaceae</taxon>
        <taxon>Streptococcus</taxon>
    </lineage>
</organism>